<sequence length="72" mass="8224">MVNLKAIRIGDKVRIIEYNNSKYIGKTGILLRAQIPRPAIKGQVIKWKVCKVKLDETDEIVDCILCQLTKVK</sequence>
<accession>X1N679</accession>
<protein>
    <submittedName>
        <fullName evidence="1">Uncharacterized protein</fullName>
    </submittedName>
</protein>
<organism evidence="1">
    <name type="scientific">marine sediment metagenome</name>
    <dbReference type="NCBI Taxonomy" id="412755"/>
    <lineage>
        <taxon>unclassified sequences</taxon>
        <taxon>metagenomes</taxon>
        <taxon>ecological metagenomes</taxon>
    </lineage>
</organism>
<name>X1N679_9ZZZZ</name>
<evidence type="ECO:0000313" key="1">
    <source>
        <dbReference type="EMBL" id="GAI14139.1"/>
    </source>
</evidence>
<proteinExistence type="predicted"/>
<dbReference type="AlphaFoldDB" id="X1N679"/>
<dbReference type="EMBL" id="BARV01005350">
    <property type="protein sequence ID" value="GAI14139.1"/>
    <property type="molecule type" value="Genomic_DNA"/>
</dbReference>
<reference evidence="1" key="1">
    <citation type="journal article" date="2014" name="Front. Microbiol.">
        <title>High frequency of phylogenetically diverse reductive dehalogenase-homologous genes in deep subseafloor sedimentary metagenomes.</title>
        <authorList>
            <person name="Kawai M."/>
            <person name="Futagami T."/>
            <person name="Toyoda A."/>
            <person name="Takaki Y."/>
            <person name="Nishi S."/>
            <person name="Hori S."/>
            <person name="Arai W."/>
            <person name="Tsubouchi T."/>
            <person name="Morono Y."/>
            <person name="Uchiyama I."/>
            <person name="Ito T."/>
            <person name="Fujiyama A."/>
            <person name="Inagaki F."/>
            <person name="Takami H."/>
        </authorList>
    </citation>
    <scope>NUCLEOTIDE SEQUENCE</scope>
    <source>
        <strain evidence="1">Expedition CK06-06</strain>
    </source>
</reference>
<comment type="caution">
    <text evidence="1">The sequence shown here is derived from an EMBL/GenBank/DDBJ whole genome shotgun (WGS) entry which is preliminary data.</text>
</comment>
<gene>
    <name evidence="1" type="ORF">S06H3_11184</name>
</gene>